<evidence type="ECO:0000313" key="9">
    <source>
        <dbReference type="Proteomes" id="UP000315577"/>
    </source>
</evidence>
<name>A0A4R3LBD2_9BURK</name>
<evidence type="ECO:0000256" key="4">
    <source>
        <dbReference type="SAM" id="MobiDB-lite"/>
    </source>
</evidence>
<dbReference type="Pfam" id="PF04055">
    <property type="entry name" value="Radical_SAM"/>
    <property type="match status" value="1"/>
</dbReference>
<evidence type="ECO:0000313" key="7">
    <source>
        <dbReference type="EMBL" id="TSE22313.1"/>
    </source>
</evidence>
<dbReference type="Proteomes" id="UP000295536">
    <property type="component" value="Unassembled WGS sequence"/>
</dbReference>
<dbReference type="RefSeq" id="WP_132962973.1">
    <property type="nucleotide sequence ID" value="NZ_JBKBMZ010000011.1"/>
</dbReference>
<dbReference type="InterPro" id="IPR040086">
    <property type="entry name" value="MJ0683-like"/>
</dbReference>
<feature type="region of interest" description="Disordered" evidence="4">
    <location>
        <begin position="1"/>
        <end position="49"/>
    </location>
</feature>
<dbReference type="Gene3D" id="3.80.30.30">
    <property type="match status" value="1"/>
</dbReference>
<dbReference type="PANTHER" id="PTHR43432">
    <property type="entry name" value="SLR0285 PROTEIN"/>
    <property type="match status" value="1"/>
</dbReference>
<comment type="caution">
    <text evidence="6">The sequence shown here is derived from an EMBL/GenBank/DDBJ whole genome shotgun (WGS) entry which is preliminary data.</text>
</comment>
<keyword evidence="9" id="KW-1185">Reference proteome</keyword>
<evidence type="ECO:0000313" key="8">
    <source>
        <dbReference type="Proteomes" id="UP000295536"/>
    </source>
</evidence>
<keyword evidence="2" id="KW-0408">Iron</keyword>
<evidence type="ECO:0000259" key="5">
    <source>
        <dbReference type="Pfam" id="PF04055"/>
    </source>
</evidence>
<dbReference type="GO" id="GO:0046872">
    <property type="term" value="F:metal ion binding"/>
    <property type="evidence" value="ECO:0007669"/>
    <property type="project" value="UniProtKB-KW"/>
</dbReference>
<feature type="compositionally biased region" description="Pro residues" evidence="4">
    <location>
        <begin position="1"/>
        <end position="10"/>
    </location>
</feature>
<keyword evidence="1" id="KW-0479">Metal-binding</keyword>
<protein>
    <submittedName>
        <fullName evidence="6">DNA repair photolyase</fullName>
    </submittedName>
    <submittedName>
        <fullName evidence="7">Radical SAM mobile pair protein B</fullName>
    </submittedName>
</protein>
<dbReference type="SFLD" id="SFLDG01084">
    <property type="entry name" value="Uncharacterised_Radical_SAM_Su"/>
    <property type="match status" value="1"/>
</dbReference>
<evidence type="ECO:0000256" key="2">
    <source>
        <dbReference type="ARBA" id="ARBA00023004"/>
    </source>
</evidence>
<dbReference type="OrthoDB" id="9785699at2"/>
<feature type="region of interest" description="Disordered" evidence="4">
    <location>
        <begin position="343"/>
        <end position="363"/>
    </location>
</feature>
<keyword evidence="3" id="KW-0411">Iron-sulfur</keyword>
<reference evidence="6 8" key="1">
    <citation type="submission" date="2019-03" db="EMBL/GenBank/DDBJ databases">
        <title>Genomic Encyclopedia of Type Strains, Phase IV (KMG-IV): sequencing the most valuable type-strain genomes for metagenomic binning, comparative biology and taxonomic classification.</title>
        <authorList>
            <person name="Goeker M."/>
        </authorList>
    </citation>
    <scope>NUCLEOTIDE SEQUENCE [LARGE SCALE GENOMIC DNA]</scope>
    <source>
        <strain evidence="6 8">DSM 12034</strain>
    </source>
</reference>
<evidence type="ECO:0000256" key="3">
    <source>
        <dbReference type="ARBA" id="ARBA00023014"/>
    </source>
</evidence>
<dbReference type="Proteomes" id="UP000315577">
    <property type="component" value="Unassembled WGS sequence"/>
</dbReference>
<dbReference type="NCBIfam" id="NF033668">
    <property type="entry name" value="rSAM_PA0069"/>
    <property type="match status" value="1"/>
</dbReference>
<keyword evidence="6" id="KW-0456">Lyase</keyword>
<evidence type="ECO:0000256" key="1">
    <source>
        <dbReference type="ARBA" id="ARBA00022723"/>
    </source>
</evidence>
<dbReference type="EMBL" id="SMAH01000011">
    <property type="protein sequence ID" value="TCS97079.1"/>
    <property type="molecule type" value="Genomic_DNA"/>
</dbReference>
<dbReference type="EMBL" id="VJNC01000006">
    <property type="protein sequence ID" value="TSE22313.1"/>
    <property type="molecule type" value="Genomic_DNA"/>
</dbReference>
<dbReference type="InterPro" id="IPR058240">
    <property type="entry name" value="rSAM_sf"/>
</dbReference>
<reference evidence="7 9" key="2">
    <citation type="submission" date="2019-07" db="EMBL/GenBank/DDBJ databases">
        <title>Tepidimonas ignava SPS-1037 draft genome.</title>
        <authorList>
            <person name="Da Costa M.S."/>
            <person name="Froufe H.J.C."/>
            <person name="Egas C."/>
            <person name="Albuquerque L."/>
        </authorList>
    </citation>
    <scope>NUCLEOTIDE SEQUENCE [LARGE SCALE GENOMIC DNA]</scope>
    <source>
        <strain evidence="7 9">SPS-1037</strain>
    </source>
</reference>
<dbReference type="InterPro" id="IPR007197">
    <property type="entry name" value="rSAM"/>
</dbReference>
<feature type="domain" description="Radical SAM core" evidence="5">
    <location>
        <begin position="74"/>
        <end position="249"/>
    </location>
</feature>
<dbReference type="CDD" id="cd01335">
    <property type="entry name" value="Radical_SAM"/>
    <property type="match status" value="1"/>
</dbReference>
<dbReference type="GO" id="GO:0051536">
    <property type="term" value="F:iron-sulfur cluster binding"/>
    <property type="evidence" value="ECO:0007669"/>
    <property type="project" value="UniProtKB-KW"/>
</dbReference>
<sequence length="363" mass="40271">MAAAAHPPPKGRGSGQRLAHRYAHEVREPFDDGWPSDDDAAPRPPPRTELRWEDARSALSYNDSPDIGFDRSLNPYRGCEHGCAYCYARPTHAYLDLSPGLDFETIIVAKRGLAERLRAELAHPRYTPAPVAMGSVTDPYQPVERELGLTRALLQVLHETQHPWVLVTKGSGVERDLDLIAPMAAQGLCAVYVTVTTLDAALARRLEPRAAAPWRRLRTIRALADAGVPVGVSVAPQIPFLNDDLEQVLSAAAEAGATRAFYTVLRLPWEVRTVFADWLQAHYPQRAARVLARVRELHGGRDYDAAFGARMAGRGVWADLLRQRFAQACRRLGLQREHTPLDVTRFRPPAPAPGLPQQRSLFD</sequence>
<dbReference type="GO" id="GO:0016829">
    <property type="term" value="F:lyase activity"/>
    <property type="evidence" value="ECO:0007669"/>
    <property type="project" value="UniProtKB-KW"/>
</dbReference>
<evidence type="ECO:0000313" key="6">
    <source>
        <dbReference type="EMBL" id="TCS97079.1"/>
    </source>
</evidence>
<dbReference type="PANTHER" id="PTHR43432:SF3">
    <property type="entry name" value="SLR0285 PROTEIN"/>
    <property type="match status" value="1"/>
</dbReference>
<proteinExistence type="predicted"/>
<dbReference type="SFLD" id="SFLDS00029">
    <property type="entry name" value="Radical_SAM"/>
    <property type="match status" value="1"/>
</dbReference>
<accession>A0A4R3LBD2</accession>
<dbReference type="AlphaFoldDB" id="A0A4R3LBD2"/>
<organism evidence="6 8">
    <name type="scientific">Tepidimonas ignava</name>
    <dbReference type="NCBI Taxonomy" id="114249"/>
    <lineage>
        <taxon>Bacteria</taxon>
        <taxon>Pseudomonadati</taxon>
        <taxon>Pseudomonadota</taxon>
        <taxon>Betaproteobacteria</taxon>
        <taxon>Burkholderiales</taxon>
        <taxon>Tepidimonas</taxon>
    </lineage>
</organism>
<dbReference type="SUPFAM" id="SSF102114">
    <property type="entry name" value="Radical SAM enzymes"/>
    <property type="match status" value="1"/>
</dbReference>
<gene>
    <name evidence="6" type="ORF">EDC36_11142</name>
    <name evidence="7" type="ORF">Tigna_01144</name>
</gene>